<dbReference type="OrthoDB" id="5149460at2"/>
<gene>
    <name evidence="2" type="ORF">F6B42_07320</name>
</gene>
<keyword evidence="1" id="KW-0812">Transmembrane</keyword>
<feature type="transmembrane region" description="Helical" evidence="1">
    <location>
        <begin position="25"/>
        <end position="45"/>
    </location>
</feature>
<organism evidence="2 3">
    <name type="scientific">Microbacterium radiodurans</name>
    <dbReference type="NCBI Taxonomy" id="661398"/>
    <lineage>
        <taxon>Bacteria</taxon>
        <taxon>Bacillati</taxon>
        <taxon>Actinomycetota</taxon>
        <taxon>Actinomycetes</taxon>
        <taxon>Micrococcales</taxon>
        <taxon>Microbacteriaceae</taxon>
        <taxon>Microbacterium</taxon>
    </lineage>
</organism>
<dbReference type="RefSeq" id="WP_150418974.1">
    <property type="nucleotide sequence ID" value="NZ_VYRZ01000002.1"/>
</dbReference>
<keyword evidence="3" id="KW-1185">Reference proteome</keyword>
<evidence type="ECO:0000313" key="2">
    <source>
        <dbReference type="EMBL" id="KAA9086802.1"/>
    </source>
</evidence>
<dbReference type="Proteomes" id="UP000327039">
    <property type="component" value="Unassembled WGS sequence"/>
</dbReference>
<proteinExistence type="predicted"/>
<evidence type="ECO:0008006" key="4">
    <source>
        <dbReference type="Google" id="ProtNLM"/>
    </source>
</evidence>
<dbReference type="EMBL" id="VYRZ01000002">
    <property type="protein sequence ID" value="KAA9086802.1"/>
    <property type="molecule type" value="Genomic_DNA"/>
</dbReference>
<reference evidence="3" key="1">
    <citation type="submission" date="2019-09" db="EMBL/GenBank/DDBJ databases">
        <title>Mumia zhuanghuii sp. nov. isolated from the intestinal contents of plateau pika (Ochotona curzoniae) in the Qinghai-Tibet plateau of China.</title>
        <authorList>
            <person name="Tian Z."/>
        </authorList>
    </citation>
    <scope>NUCLEOTIDE SEQUENCE [LARGE SCALE GENOMIC DNA]</scope>
    <source>
        <strain evidence="3">DSM 25564</strain>
    </source>
</reference>
<evidence type="ECO:0000313" key="3">
    <source>
        <dbReference type="Proteomes" id="UP000327039"/>
    </source>
</evidence>
<protein>
    <recommendedName>
        <fullName evidence="4">4-hydroxybenzoate polyprenyltransferase</fullName>
    </recommendedName>
</protein>
<keyword evidence="1" id="KW-1133">Transmembrane helix</keyword>
<evidence type="ECO:0000256" key="1">
    <source>
        <dbReference type="SAM" id="Phobius"/>
    </source>
</evidence>
<comment type="caution">
    <text evidence="2">The sequence shown here is derived from an EMBL/GenBank/DDBJ whole genome shotgun (WGS) entry which is preliminary data.</text>
</comment>
<keyword evidence="1" id="KW-0472">Membrane</keyword>
<name>A0A5J5IUW3_9MICO</name>
<dbReference type="AlphaFoldDB" id="A0A5J5IUW3"/>
<sequence>MTLATIAAIAAEQTEHHGNVQAETMIFGVIALVIFLSLGLVTLSYRNVSNRHAGKAEAYAAKHAPQLTQSGNGHH</sequence>
<accession>A0A5J5IUW3</accession>